<protein>
    <submittedName>
        <fullName evidence="1">Uncharacterized protein</fullName>
    </submittedName>
</protein>
<proteinExistence type="predicted"/>
<dbReference type="EMBL" id="VIGB01000003">
    <property type="protein sequence ID" value="TQF01265.1"/>
    <property type="molecule type" value="Genomic_DNA"/>
</dbReference>
<keyword evidence="2" id="KW-1185">Reference proteome</keyword>
<dbReference type="AlphaFoldDB" id="A0A540VWX5"/>
<dbReference type="Proteomes" id="UP000319103">
    <property type="component" value="Unassembled WGS sequence"/>
</dbReference>
<dbReference type="Pfam" id="PF19813">
    <property type="entry name" value="DUF6296"/>
    <property type="match status" value="1"/>
</dbReference>
<dbReference type="RefSeq" id="WP_141631999.1">
    <property type="nucleotide sequence ID" value="NZ_VIGB01000003.1"/>
</dbReference>
<evidence type="ECO:0000313" key="2">
    <source>
        <dbReference type="Proteomes" id="UP000319103"/>
    </source>
</evidence>
<dbReference type="InterPro" id="IPR046263">
    <property type="entry name" value="DUF6296"/>
</dbReference>
<reference evidence="1 2" key="1">
    <citation type="submission" date="2019-06" db="EMBL/GenBank/DDBJ databases">
        <title>Description of Kitasatospora acidophila sp. nov. isolated from pine grove soil, and reclassification of Streptomyces novaecaesareae to Kitasatospora novaeceasareae comb. nov.</title>
        <authorList>
            <person name="Kim M.J."/>
        </authorList>
    </citation>
    <scope>NUCLEOTIDE SEQUENCE [LARGE SCALE GENOMIC DNA]</scope>
    <source>
        <strain evidence="1 2">MMS16-CNU292</strain>
    </source>
</reference>
<evidence type="ECO:0000313" key="1">
    <source>
        <dbReference type="EMBL" id="TQF01265.1"/>
    </source>
</evidence>
<name>A0A540VWX5_9ACTN</name>
<accession>A0A540VWX5</accession>
<sequence>MDPVQRYAVSLPGPVCGHRPATVVVVHWTPRSVDGNSVYTDETGEFQVSINADGVASRLDADDGHQHQCLHAVPLPRTGSPVG</sequence>
<comment type="caution">
    <text evidence="1">The sequence shown here is derived from an EMBL/GenBank/DDBJ whole genome shotgun (WGS) entry which is preliminary data.</text>
</comment>
<dbReference type="OrthoDB" id="3873003at2"/>
<organism evidence="1 2">
    <name type="scientific">Kitasatospora acidiphila</name>
    <dbReference type="NCBI Taxonomy" id="2567942"/>
    <lineage>
        <taxon>Bacteria</taxon>
        <taxon>Bacillati</taxon>
        <taxon>Actinomycetota</taxon>
        <taxon>Actinomycetes</taxon>
        <taxon>Kitasatosporales</taxon>
        <taxon>Streptomycetaceae</taxon>
        <taxon>Kitasatospora</taxon>
    </lineage>
</organism>
<gene>
    <name evidence="1" type="ORF">E6W39_02205</name>
</gene>